<evidence type="ECO:0000256" key="3">
    <source>
        <dbReference type="ARBA" id="ARBA00022692"/>
    </source>
</evidence>
<reference evidence="11 12" key="1">
    <citation type="journal article" date="2014" name="Int. J. Syst. Evol. Microbiol.">
        <title>Complete genome sequence of Corynebacterium casei LMG S-19264T (=DSM 44701T), isolated from a smear-ripened cheese.</title>
        <authorList>
            <consortium name="US DOE Joint Genome Institute (JGI-PGF)"/>
            <person name="Walter F."/>
            <person name="Albersmeier A."/>
            <person name="Kalinowski J."/>
            <person name="Ruckert C."/>
        </authorList>
    </citation>
    <scope>NUCLEOTIDE SEQUENCE [LARGE SCALE GENOMIC DNA]</scope>
    <source>
        <strain evidence="11 12">JCM 4205</strain>
    </source>
</reference>
<dbReference type="InterPro" id="IPR025857">
    <property type="entry name" value="MacB_PCD"/>
</dbReference>
<name>A0AAV4KFE7_9ACTN</name>
<evidence type="ECO:0000256" key="1">
    <source>
        <dbReference type="ARBA" id="ARBA00004651"/>
    </source>
</evidence>
<dbReference type="Pfam" id="PF02687">
    <property type="entry name" value="FtsX"/>
    <property type="match status" value="1"/>
</dbReference>
<dbReference type="AlphaFoldDB" id="A0AAV4KFE7"/>
<keyword evidence="5 8" id="KW-0472">Membrane</keyword>
<feature type="region of interest" description="Disordered" evidence="7">
    <location>
        <begin position="467"/>
        <end position="492"/>
    </location>
</feature>
<dbReference type="GO" id="GO:0005886">
    <property type="term" value="C:plasma membrane"/>
    <property type="evidence" value="ECO:0007669"/>
    <property type="project" value="UniProtKB-SubCell"/>
</dbReference>
<comment type="caution">
    <text evidence="11">The sequence shown here is derived from an EMBL/GenBank/DDBJ whole genome shotgun (WGS) entry which is preliminary data.</text>
</comment>
<keyword evidence="4 8" id="KW-1133">Transmembrane helix</keyword>
<feature type="region of interest" description="Disordered" evidence="7">
    <location>
        <begin position="508"/>
        <end position="536"/>
    </location>
</feature>
<feature type="domain" description="ABC3 transporter permease C-terminal" evidence="9">
    <location>
        <begin position="275"/>
        <end position="330"/>
    </location>
</feature>
<proteinExistence type="inferred from homology"/>
<protein>
    <recommendedName>
        <fullName evidence="13">ABC transporter permease</fullName>
    </recommendedName>
</protein>
<evidence type="ECO:0000313" key="11">
    <source>
        <dbReference type="EMBL" id="GGR20016.1"/>
    </source>
</evidence>
<dbReference type="Proteomes" id="UP000642014">
    <property type="component" value="Unassembled WGS sequence"/>
</dbReference>
<dbReference type="InterPro" id="IPR050250">
    <property type="entry name" value="Macrolide_Exporter_MacB"/>
</dbReference>
<evidence type="ECO:0000256" key="8">
    <source>
        <dbReference type="SAM" id="Phobius"/>
    </source>
</evidence>
<feature type="domain" description="MacB-like periplasmic core" evidence="10">
    <location>
        <begin position="31"/>
        <end position="240"/>
    </location>
</feature>
<keyword evidence="2" id="KW-1003">Cell membrane</keyword>
<evidence type="ECO:0000259" key="9">
    <source>
        <dbReference type="Pfam" id="PF02687"/>
    </source>
</evidence>
<evidence type="ECO:0000256" key="2">
    <source>
        <dbReference type="ARBA" id="ARBA00022475"/>
    </source>
</evidence>
<evidence type="ECO:0000256" key="5">
    <source>
        <dbReference type="ARBA" id="ARBA00023136"/>
    </source>
</evidence>
<sequence>MKGALKPSRLSVRDVLRVGAVGLRARRARVVLSALGITIGIATMVAVVGLSESSRADLMARLDRLGTNLLTAEAGKDALGREVKLPKNAVAMVERIGPVRHATGTGDVDARIRRSDLVPEERTAGVTTQAVRTDLLAALGGEVDKGAWLDPAGERLPVTVLGAVAADRLGITRTGETIMMNDTRVVVVGILKPLEPVPNLDRVAMVGFPSAERHFGFDGHPTTVFERSTDASVEDVRAILARTISPGGEAGVKVSRPSDALAAKAATHKGLTALMLGLGAVALLVGGANTMVISVLERRQEIGLRRSLGATRNAIRLQFLTEPLLLSLLGGGDGRAARRGGDVRVRAVSGLDGGRPALVPRGRPGRHSPDRGGRRPLPGGARLPPPPDGGAQRDVSPVRADGTAVATGDTVWAQGSASPVRHAQAAISTRLRAVSLAWTLVRWVFTVPTVMPRAAAISLLVMPRARSRTTSSSRGDSPVAGAGPGEVRNRRRRRTVIEGLTMASPAAAARIASASRRGPESLRMKPQAPASTARARYSSSSKVVTMTTCGRCSA</sequence>
<feature type="region of interest" description="Disordered" evidence="7">
    <location>
        <begin position="351"/>
        <end position="400"/>
    </location>
</feature>
<feature type="transmembrane region" description="Helical" evidence="8">
    <location>
        <begin position="30"/>
        <end position="50"/>
    </location>
</feature>
<evidence type="ECO:0000313" key="12">
    <source>
        <dbReference type="Proteomes" id="UP000642014"/>
    </source>
</evidence>
<evidence type="ECO:0000259" key="10">
    <source>
        <dbReference type="Pfam" id="PF12704"/>
    </source>
</evidence>
<dbReference type="GO" id="GO:0022857">
    <property type="term" value="F:transmembrane transporter activity"/>
    <property type="evidence" value="ECO:0007669"/>
    <property type="project" value="TreeGrafter"/>
</dbReference>
<gene>
    <name evidence="11" type="ORF">GCM10010497_22750</name>
</gene>
<feature type="transmembrane region" description="Helical" evidence="8">
    <location>
        <begin position="273"/>
        <end position="296"/>
    </location>
</feature>
<evidence type="ECO:0000256" key="4">
    <source>
        <dbReference type="ARBA" id="ARBA00022989"/>
    </source>
</evidence>
<comment type="subcellular location">
    <subcellularLocation>
        <location evidence="1">Cell membrane</location>
        <topology evidence="1">Multi-pass membrane protein</topology>
    </subcellularLocation>
</comment>
<dbReference type="PANTHER" id="PTHR30572">
    <property type="entry name" value="MEMBRANE COMPONENT OF TRANSPORTER-RELATED"/>
    <property type="match status" value="1"/>
</dbReference>
<keyword evidence="3 8" id="KW-0812">Transmembrane</keyword>
<evidence type="ECO:0000256" key="7">
    <source>
        <dbReference type="SAM" id="MobiDB-lite"/>
    </source>
</evidence>
<evidence type="ECO:0000256" key="6">
    <source>
        <dbReference type="ARBA" id="ARBA00038076"/>
    </source>
</evidence>
<dbReference type="InterPro" id="IPR003838">
    <property type="entry name" value="ABC3_permease_C"/>
</dbReference>
<comment type="similarity">
    <text evidence="6">Belongs to the ABC-4 integral membrane protein family.</text>
</comment>
<dbReference type="EMBL" id="BMSJ01000003">
    <property type="protein sequence ID" value="GGR20016.1"/>
    <property type="molecule type" value="Genomic_DNA"/>
</dbReference>
<dbReference type="Pfam" id="PF12704">
    <property type="entry name" value="MacB_PCD"/>
    <property type="match status" value="1"/>
</dbReference>
<organism evidence="11 12">
    <name type="scientific">Streptomyces cinereoruber</name>
    <dbReference type="NCBI Taxonomy" id="67260"/>
    <lineage>
        <taxon>Bacteria</taxon>
        <taxon>Bacillati</taxon>
        <taxon>Actinomycetota</taxon>
        <taxon>Actinomycetes</taxon>
        <taxon>Kitasatosporales</taxon>
        <taxon>Streptomycetaceae</taxon>
        <taxon>Streptomyces</taxon>
    </lineage>
</organism>
<dbReference type="PANTHER" id="PTHR30572:SF4">
    <property type="entry name" value="ABC TRANSPORTER PERMEASE YTRF"/>
    <property type="match status" value="1"/>
</dbReference>
<accession>A0AAV4KFE7</accession>
<evidence type="ECO:0008006" key="13">
    <source>
        <dbReference type="Google" id="ProtNLM"/>
    </source>
</evidence>